<dbReference type="GO" id="GO:0019843">
    <property type="term" value="F:rRNA binding"/>
    <property type="evidence" value="ECO:0007669"/>
    <property type="project" value="UniProtKB-UniRule"/>
</dbReference>
<dbReference type="SUPFAM" id="SSF53137">
    <property type="entry name" value="Translational machinery components"/>
    <property type="match status" value="1"/>
</dbReference>
<comment type="subcellular location">
    <subcellularLocation>
        <location evidence="4">Plastid</location>
        <location evidence="4">Chloroplast</location>
    </subcellularLocation>
</comment>
<evidence type="ECO:0000256" key="4">
    <source>
        <dbReference type="HAMAP-Rule" id="MF_01310"/>
    </source>
</evidence>
<dbReference type="AlphaFoldDB" id="A0A6H1U5A5"/>
<comment type="similarity">
    <text evidence="1 4">Belongs to the universal ribosomal protein uS11 family.</text>
</comment>
<dbReference type="GO" id="GO:0003735">
    <property type="term" value="F:structural constituent of ribosome"/>
    <property type="evidence" value="ECO:0007669"/>
    <property type="project" value="InterPro"/>
</dbReference>
<evidence type="ECO:0000256" key="2">
    <source>
        <dbReference type="ARBA" id="ARBA00022980"/>
    </source>
</evidence>
<dbReference type="EMBL" id="MN701987">
    <property type="protein sequence ID" value="QIZ74034.1"/>
    <property type="molecule type" value="Genomic_DNA"/>
</dbReference>
<sequence length="130" mass="14293">MSKQLRKNVKKSRTKIYRGVVYIQTTQNNTIVTITNIKGDAVCWSSAGSCDLKGRRKATAYAAKLAAANAAKKARREFVLKEAKVLITGPGAARDTAIHEIHKAGIKLTILREKSGVPHNGCRPPKRRRV</sequence>
<dbReference type="HAMAP" id="MF_01310">
    <property type="entry name" value="Ribosomal_uS11"/>
    <property type="match status" value="1"/>
</dbReference>
<dbReference type="InterPro" id="IPR036967">
    <property type="entry name" value="Ribosomal_uS11_sf"/>
</dbReference>
<dbReference type="PIRSF" id="PIRSF002131">
    <property type="entry name" value="Ribosomal_S11"/>
    <property type="match status" value="1"/>
</dbReference>
<dbReference type="GO" id="GO:1990904">
    <property type="term" value="C:ribonucleoprotein complex"/>
    <property type="evidence" value="ECO:0007669"/>
    <property type="project" value="UniProtKB-KW"/>
</dbReference>
<accession>A0A6H1U5A5</accession>
<dbReference type="GO" id="GO:0006412">
    <property type="term" value="P:translation"/>
    <property type="evidence" value="ECO:0007669"/>
    <property type="project" value="UniProtKB-UniRule"/>
</dbReference>
<keyword evidence="5" id="KW-0150">Chloroplast</keyword>
<proteinExistence type="inferred from homology"/>
<evidence type="ECO:0000256" key="3">
    <source>
        <dbReference type="ARBA" id="ARBA00023274"/>
    </source>
</evidence>
<name>A0A6H1U5A5_9CHLO</name>
<reference evidence="5" key="1">
    <citation type="submission" date="2019-11" db="EMBL/GenBank/DDBJ databases">
        <title>The Chloroplast Genome of the Green Alga Chaetophora sp.</title>
        <authorList>
            <person name="Liu B."/>
        </authorList>
    </citation>
    <scope>NUCLEOTIDE SEQUENCE</scope>
    <source>
        <strain evidence="5">FACHB-2291</strain>
    </source>
</reference>
<evidence type="ECO:0000256" key="1">
    <source>
        <dbReference type="ARBA" id="ARBA00006194"/>
    </source>
</evidence>
<dbReference type="InterPro" id="IPR001971">
    <property type="entry name" value="Ribosomal_uS11"/>
</dbReference>
<protein>
    <recommendedName>
        <fullName evidence="4">Small ribosomal subunit protein uS11c</fullName>
    </recommendedName>
</protein>
<keyword evidence="4" id="KW-0699">rRNA-binding</keyword>
<keyword evidence="3 4" id="KW-0687">Ribonucleoprotein</keyword>
<gene>
    <name evidence="4 5" type="primary">rps11</name>
</gene>
<dbReference type="GO" id="GO:0009507">
    <property type="term" value="C:chloroplast"/>
    <property type="evidence" value="ECO:0007669"/>
    <property type="project" value="UniProtKB-SubCell"/>
</dbReference>
<dbReference type="PANTHER" id="PTHR11759">
    <property type="entry name" value="40S RIBOSOMAL PROTEIN S14/30S RIBOSOMAL PROTEIN S11"/>
    <property type="match status" value="1"/>
</dbReference>
<geneLocation type="chloroplast" evidence="5"/>
<comment type="subunit">
    <text evidence="4">Part of the 30S ribosomal subunit.</text>
</comment>
<dbReference type="GO" id="GO:0005840">
    <property type="term" value="C:ribosome"/>
    <property type="evidence" value="ECO:0007669"/>
    <property type="project" value="UniProtKB-KW"/>
</dbReference>
<evidence type="ECO:0000313" key="5">
    <source>
        <dbReference type="EMBL" id="QIZ74034.1"/>
    </source>
</evidence>
<keyword evidence="2 4" id="KW-0689">Ribosomal protein</keyword>
<organism evidence="5">
    <name type="scientific">Chaetophoropsis cf. attenuata FACHB-2291</name>
    <dbReference type="NCBI Taxonomy" id="2725790"/>
    <lineage>
        <taxon>Eukaryota</taxon>
        <taxon>Viridiplantae</taxon>
        <taxon>Chlorophyta</taxon>
        <taxon>core chlorophytes</taxon>
        <taxon>Chlorophyceae</taxon>
        <taxon>OCC clade</taxon>
        <taxon>Chaetophorales</taxon>
        <taxon>Chaetophoraceae</taxon>
        <taxon>Chaetophoropsis</taxon>
    </lineage>
</organism>
<dbReference type="Gene3D" id="3.30.420.80">
    <property type="entry name" value="Ribosomal protein S11"/>
    <property type="match status" value="1"/>
</dbReference>
<keyword evidence="4" id="KW-0694">RNA-binding</keyword>
<dbReference type="NCBIfam" id="NF003698">
    <property type="entry name" value="PRK05309.1"/>
    <property type="match status" value="1"/>
</dbReference>
<dbReference type="Pfam" id="PF00411">
    <property type="entry name" value="Ribosomal_S11"/>
    <property type="match status" value="1"/>
</dbReference>
<keyword evidence="5" id="KW-0934">Plastid</keyword>